<feature type="region of interest" description="Disordered" evidence="2">
    <location>
        <begin position="294"/>
        <end position="316"/>
    </location>
</feature>
<feature type="compositionally biased region" description="Basic and acidic residues" evidence="2">
    <location>
        <begin position="650"/>
        <end position="662"/>
    </location>
</feature>
<accession>B6Q8H0</accession>
<feature type="domain" description="Chromo" evidence="3">
    <location>
        <begin position="50"/>
        <end position="108"/>
    </location>
</feature>
<feature type="compositionally biased region" description="Polar residues" evidence="2">
    <location>
        <begin position="191"/>
        <end position="217"/>
    </location>
</feature>
<dbReference type="HOGENOM" id="CLU_009138_0_0_1"/>
<dbReference type="InterPro" id="IPR016197">
    <property type="entry name" value="Chromo-like_dom_sf"/>
</dbReference>
<dbReference type="SUPFAM" id="SSF54160">
    <property type="entry name" value="Chromo domain-like"/>
    <property type="match status" value="1"/>
</dbReference>
<dbReference type="OrthoDB" id="1918685at2759"/>
<dbReference type="EMBL" id="DS995900">
    <property type="protein sequence ID" value="EEA25774.1"/>
    <property type="molecule type" value="Genomic_DNA"/>
</dbReference>
<feature type="region of interest" description="Disordered" evidence="2">
    <location>
        <begin position="1"/>
        <end position="36"/>
    </location>
</feature>
<dbReference type="GO" id="GO:0006338">
    <property type="term" value="P:chromatin remodeling"/>
    <property type="evidence" value="ECO:0007669"/>
    <property type="project" value="UniProtKB-ARBA"/>
</dbReference>
<protein>
    <submittedName>
        <fullName evidence="4">Chromo domain protein Chp1p, putative</fullName>
    </submittedName>
</protein>
<comment type="subunit">
    <text evidence="1">Component of the NuA4 histone acetyltransferase complex.</text>
</comment>
<feature type="region of interest" description="Disordered" evidence="2">
    <location>
        <begin position="1085"/>
        <end position="1148"/>
    </location>
</feature>
<feature type="compositionally biased region" description="Basic and acidic residues" evidence="2">
    <location>
        <begin position="581"/>
        <end position="616"/>
    </location>
</feature>
<dbReference type="InterPro" id="IPR023780">
    <property type="entry name" value="Chromo_domain"/>
</dbReference>
<feature type="compositionally biased region" description="Low complexity" evidence="2">
    <location>
        <begin position="1085"/>
        <end position="1105"/>
    </location>
</feature>
<dbReference type="VEuPathDB" id="FungiDB:PMAA_068680"/>
<evidence type="ECO:0000256" key="1">
    <source>
        <dbReference type="ARBA" id="ARBA00011353"/>
    </source>
</evidence>
<feature type="region of interest" description="Disordered" evidence="2">
    <location>
        <begin position="580"/>
        <end position="616"/>
    </location>
</feature>
<sequence>MASPFNPREGLATQKSGLNDSHNPTTTAIEGDEDDISLTSTAGSVFQDEYEVETIHAQDIINGQKVYLVKWKGYEDLRCTWEPRDSFNTKEILLEWEDKKRQIKRGVREPFDVEAWQAECEAFETAREDRKRRRQEKRARLSLLGPENQELTAVPTATVPTPDLEPIIPPSAPSDMSSDDDRPLVQRRGLEQNSPSKADSVQSRSPSQPQTTAASNQPKPPAVQPTSALPVNQTTSRTERPKAAPPKPVDIKLAEGRFERRDLANVLNRARQQPNPPAEKNKPWKLFRTTHRFEKASRQDPEPNIDDLELQSPNTWSPFQMSSFLRKRQEKEDDNLFVEQDEVPETQQNSVSRTPSASVDSPVLQSQQLNTVEHSSAIPPSTISPSGYTQEVGESLVTESSDNVMPKRLIPLGPRNWQPPPVGRRQLRRKDDLLCWISYGTEPFEIGDTLLCDISTFTREIICKLRSEGEVRVSFEEVCTLDRFQSLSHEVSNEVAFNGFILAYPDTQSRLYDLEDLLRDKNHVAIARISPKPFEPDRGLTLICYPTEPRSKSYRLLNRVGYSSPKGSLRFAGINGVLPRHLREPTPPKDKSVTRRLLERPERQGRYEESGRSREEGLTAWRLLSQSIPSTPQVGDSSLAIKGRALQARDPRLEVSTTRKNEVSTVSQSAQSTVMPTTAVIGQDESTAADPDAMDTSSDTSSEPSEDMMITTTSQPPVSSGIDVPSPVSVTSNEKHTNQIIPETQDVQMLDISNAENINVKEFLTNIFLTNYKITYNEIAAVTSHSSIKLANCFYLWFPEDADADFQVLEQFLDTHYAIVLSNRKQNDWEKFTKSSSGVALFHHSFLHFSEVSGFHKLMMNSSFNFWNVSLQTAIPNVEPQTHFQRLFPQGTGYLMTEDFMLHARDAAIMILAWFRDTALSKFPGTLKMMVRPNVLEWLDQMSKEDPRFAVMAVLIGDTACHGDASNWPVEARDLDCFYNPSLESPVISLAEVPGIELADSSSNPDAKGAEQQKNTDLLCEVFAAWAILNAASLRKFHIITHNKPLERWQKWQHIEITQGANDFFRKSNINKDHYTKWLAQGASTSSSSALSPSKSAAALPVSSSTKQPAKSAPILPTAPGPAAAPRPLNERAVKAHPGTGPDHRPSR</sequence>
<feature type="region of interest" description="Disordered" evidence="2">
    <location>
        <begin position="139"/>
        <end position="250"/>
    </location>
</feature>
<dbReference type="InterPro" id="IPR000953">
    <property type="entry name" value="Chromo/chromo_shadow_dom"/>
</dbReference>
<feature type="region of interest" description="Disordered" evidence="2">
    <location>
        <begin position="650"/>
        <end position="722"/>
    </location>
</feature>
<dbReference type="Gene3D" id="2.40.50.40">
    <property type="match status" value="1"/>
</dbReference>
<feature type="compositionally biased region" description="Low complexity" evidence="2">
    <location>
        <begin position="376"/>
        <end position="386"/>
    </location>
</feature>
<gene>
    <name evidence="4" type="ORF">PMAA_068680</name>
</gene>
<feature type="compositionally biased region" description="Polar residues" evidence="2">
    <location>
        <begin position="345"/>
        <end position="362"/>
    </location>
</feature>
<evidence type="ECO:0000259" key="3">
    <source>
        <dbReference type="PROSITE" id="PS50013"/>
    </source>
</evidence>
<feature type="compositionally biased region" description="Low complexity" evidence="2">
    <location>
        <begin position="152"/>
        <end position="162"/>
    </location>
</feature>
<dbReference type="CDD" id="cd18966">
    <property type="entry name" value="chromodomain"/>
    <property type="match status" value="1"/>
</dbReference>
<evidence type="ECO:0000313" key="4">
    <source>
        <dbReference type="EMBL" id="EEA25774.1"/>
    </source>
</evidence>
<feature type="region of interest" description="Disordered" evidence="2">
    <location>
        <begin position="376"/>
        <end position="398"/>
    </location>
</feature>
<keyword evidence="5" id="KW-1185">Reference proteome</keyword>
<dbReference type="AlphaFoldDB" id="B6Q8H0"/>
<dbReference type="Pfam" id="PF00385">
    <property type="entry name" value="Chromo"/>
    <property type="match status" value="1"/>
</dbReference>
<feature type="compositionally biased region" description="Polar residues" evidence="2">
    <location>
        <begin position="224"/>
        <end position="236"/>
    </location>
</feature>
<feature type="compositionally biased region" description="Polar residues" evidence="2">
    <location>
        <begin position="13"/>
        <end position="28"/>
    </location>
</feature>
<dbReference type="Proteomes" id="UP000001294">
    <property type="component" value="Unassembled WGS sequence"/>
</dbReference>
<organism evidence="4 5">
    <name type="scientific">Talaromyces marneffei (strain ATCC 18224 / CBS 334.59 / QM 7333)</name>
    <name type="common">Penicillium marneffei</name>
    <dbReference type="NCBI Taxonomy" id="441960"/>
    <lineage>
        <taxon>Eukaryota</taxon>
        <taxon>Fungi</taxon>
        <taxon>Dikarya</taxon>
        <taxon>Ascomycota</taxon>
        <taxon>Pezizomycotina</taxon>
        <taxon>Eurotiomycetes</taxon>
        <taxon>Eurotiomycetidae</taxon>
        <taxon>Eurotiales</taxon>
        <taxon>Trichocomaceae</taxon>
        <taxon>Talaromyces</taxon>
        <taxon>Talaromyces sect. Talaromyces</taxon>
    </lineage>
</organism>
<feature type="region of interest" description="Disordered" evidence="2">
    <location>
        <begin position="267"/>
        <end position="286"/>
    </location>
</feature>
<dbReference type="SMART" id="SM00298">
    <property type="entry name" value="CHROMO"/>
    <property type="match status" value="1"/>
</dbReference>
<feature type="compositionally biased region" description="Low complexity" evidence="2">
    <location>
        <begin position="663"/>
        <end position="674"/>
    </location>
</feature>
<evidence type="ECO:0000313" key="5">
    <source>
        <dbReference type="Proteomes" id="UP000001294"/>
    </source>
</evidence>
<reference evidence="5" key="1">
    <citation type="journal article" date="2015" name="Genome Announc.">
        <title>Genome sequence of the AIDS-associated pathogen Penicillium marneffei (ATCC18224) and its near taxonomic relative Talaromyces stipitatus (ATCC10500).</title>
        <authorList>
            <person name="Nierman W.C."/>
            <person name="Fedorova-Abrams N.D."/>
            <person name="Andrianopoulos A."/>
        </authorList>
    </citation>
    <scope>NUCLEOTIDE SEQUENCE [LARGE SCALE GENOMIC DNA]</scope>
    <source>
        <strain evidence="5">ATCC 18224 / CBS 334.59 / QM 7333</strain>
    </source>
</reference>
<feature type="region of interest" description="Disordered" evidence="2">
    <location>
        <begin position="340"/>
        <end position="362"/>
    </location>
</feature>
<feature type="compositionally biased region" description="Low complexity" evidence="2">
    <location>
        <begin position="694"/>
        <end position="709"/>
    </location>
</feature>
<feature type="compositionally biased region" description="Basic and acidic residues" evidence="2">
    <location>
        <begin position="179"/>
        <end position="190"/>
    </location>
</feature>
<proteinExistence type="predicted"/>
<dbReference type="PROSITE" id="PS50013">
    <property type="entry name" value="CHROMO_2"/>
    <property type="match status" value="1"/>
</dbReference>
<dbReference type="PhylomeDB" id="B6Q8H0"/>
<dbReference type="STRING" id="441960.B6Q8H0"/>
<evidence type="ECO:0000256" key="2">
    <source>
        <dbReference type="SAM" id="MobiDB-lite"/>
    </source>
</evidence>
<name>B6Q8H0_TALMQ</name>